<accession>A0AAN6JH42</accession>
<comment type="caution">
    <text evidence="1">The sequence shown here is derived from an EMBL/GenBank/DDBJ whole genome shotgun (WGS) entry which is preliminary data.</text>
</comment>
<dbReference type="EMBL" id="JAPDMQ010000748">
    <property type="protein sequence ID" value="KAK0520796.1"/>
    <property type="molecule type" value="Genomic_DNA"/>
</dbReference>
<dbReference type="Proteomes" id="UP001176521">
    <property type="component" value="Unassembled WGS sequence"/>
</dbReference>
<dbReference type="AlphaFoldDB" id="A0AAN6JH42"/>
<evidence type="ECO:0000313" key="1">
    <source>
        <dbReference type="EMBL" id="KAK0520796.1"/>
    </source>
</evidence>
<reference evidence="1" key="1">
    <citation type="journal article" date="2023" name="PhytoFront">
        <title>Draft Genome Resources of Seven Strains of Tilletia horrida, Causal Agent of Kernel Smut of Rice.</title>
        <authorList>
            <person name="Khanal S."/>
            <person name="Antony Babu S."/>
            <person name="Zhou X.G."/>
        </authorList>
    </citation>
    <scope>NUCLEOTIDE SEQUENCE</scope>
    <source>
        <strain evidence="1">TX3</strain>
    </source>
</reference>
<organism evidence="1 2">
    <name type="scientific">Tilletia horrida</name>
    <dbReference type="NCBI Taxonomy" id="155126"/>
    <lineage>
        <taxon>Eukaryota</taxon>
        <taxon>Fungi</taxon>
        <taxon>Dikarya</taxon>
        <taxon>Basidiomycota</taxon>
        <taxon>Ustilaginomycotina</taxon>
        <taxon>Exobasidiomycetes</taxon>
        <taxon>Tilletiales</taxon>
        <taxon>Tilletiaceae</taxon>
        <taxon>Tilletia</taxon>
    </lineage>
</organism>
<proteinExistence type="predicted"/>
<name>A0AAN6JH42_9BASI</name>
<protein>
    <submittedName>
        <fullName evidence="1">Uncharacterized protein</fullName>
    </submittedName>
</protein>
<keyword evidence="2" id="KW-1185">Reference proteome</keyword>
<evidence type="ECO:0000313" key="2">
    <source>
        <dbReference type="Proteomes" id="UP001176521"/>
    </source>
</evidence>
<sequence length="75" mass="8292">MSSNTPSSHHPTLSGGTKGEELFDLFGCFVWGDVGTKKLGDELDQIQLASAPRKSWSTFIQTFDEEHKDHIKGRG</sequence>
<gene>
    <name evidence="1" type="ORF">OC842_006990</name>
</gene>